<dbReference type="InterPro" id="IPR000504">
    <property type="entry name" value="RRM_dom"/>
</dbReference>
<evidence type="ECO:0000313" key="5">
    <source>
        <dbReference type="EMBL" id="CAD7698562.1"/>
    </source>
</evidence>
<evidence type="ECO:0000256" key="3">
    <source>
        <dbReference type="PROSITE-ProRule" id="PRU00176"/>
    </source>
</evidence>
<keyword evidence="2 3" id="KW-0694">RNA-binding</keyword>
<feature type="domain" description="RRM" evidence="4">
    <location>
        <begin position="12"/>
        <end position="91"/>
    </location>
</feature>
<protein>
    <recommendedName>
        <fullName evidence="4">RRM domain-containing protein</fullName>
    </recommendedName>
</protein>
<evidence type="ECO:0000256" key="1">
    <source>
        <dbReference type="ARBA" id="ARBA00022737"/>
    </source>
</evidence>
<dbReference type="SMART" id="SM00360">
    <property type="entry name" value="RRM"/>
    <property type="match status" value="3"/>
</dbReference>
<dbReference type="InterPro" id="IPR035979">
    <property type="entry name" value="RBD_domain_sf"/>
</dbReference>
<dbReference type="SUPFAM" id="SSF54928">
    <property type="entry name" value="RNA-binding domain, RBD"/>
    <property type="match status" value="3"/>
</dbReference>
<accession>A0A8S1IUI9</accession>
<dbReference type="AlphaFoldDB" id="A0A8S1IUI9"/>
<dbReference type="PROSITE" id="PS50102">
    <property type="entry name" value="RRM"/>
    <property type="match status" value="3"/>
</dbReference>
<dbReference type="Gene3D" id="3.30.70.330">
    <property type="match status" value="3"/>
</dbReference>
<comment type="caution">
    <text evidence="5">The sequence shown here is derived from an EMBL/GenBank/DDBJ whole genome shotgun (WGS) entry which is preliminary data.</text>
</comment>
<organism evidence="5 6">
    <name type="scientific">Ostreobium quekettii</name>
    <dbReference type="NCBI Taxonomy" id="121088"/>
    <lineage>
        <taxon>Eukaryota</taxon>
        <taxon>Viridiplantae</taxon>
        <taxon>Chlorophyta</taxon>
        <taxon>core chlorophytes</taxon>
        <taxon>Ulvophyceae</taxon>
        <taxon>TCBD clade</taxon>
        <taxon>Bryopsidales</taxon>
        <taxon>Ostreobineae</taxon>
        <taxon>Ostreobiaceae</taxon>
        <taxon>Ostreobium</taxon>
    </lineage>
</organism>
<feature type="domain" description="RRM" evidence="4">
    <location>
        <begin position="104"/>
        <end position="182"/>
    </location>
</feature>
<reference evidence="5" key="1">
    <citation type="submission" date="2020-12" db="EMBL/GenBank/DDBJ databases">
        <authorList>
            <person name="Iha C."/>
        </authorList>
    </citation>
    <scope>NUCLEOTIDE SEQUENCE</scope>
</reference>
<feature type="domain" description="RRM" evidence="4">
    <location>
        <begin position="498"/>
        <end position="578"/>
    </location>
</feature>
<dbReference type="PANTHER" id="PTHR24012">
    <property type="entry name" value="RNA BINDING PROTEIN"/>
    <property type="match status" value="1"/>
</dbReference>
<dbReference type="OrthoDB" id="410044at2759"/>
<gene>
    <name evidence="5" type="ORF">OSTQU699_LOCUS3923</name>
</gene>
<dbReference type="EMBL" id="CAJHUC010000850">
    <property type="protein sequence ID" value="CAD7698562.1"/>
    <property type="molecule type" value="Genomic_DNA"/>
</dbReference>
<evidence type="ECO:0000313" key="6">
    <source>
        <dbReference type="Proteomes" id="UP000708148"/>
    </source>
</evidence>
<dbReference type="Proteomes" id="UP000708148">
    <property type="component" value="Unassembled WGS sequence"/>
</dbReference>
<keyword evidence="6" id="KW-1185">Reference proteome</keyword>
<dbReference type="InterPro" id="IPR012677">
    <property type="entry name" value="Nucleotide-bd_a/b_plait_sf"/>
</dbReference>
<dbReference type="CDD" id="cd00590">
    <property type="entry name" value="RRM_SF"/>
    <property type="match status" value="1"/>
</dbReference>
<sequence>MADAKDCVCAVPKLFLGQMPPDVSKDDVLALFKGYGTIVRVDMLATRDGRHRGCAMVWFQRWGDAERALEGEAGGLPFGGSKSLVVKFADPPRRGENQTGVKAKKLFVGQVPRDATESDVRALFEPFGEIVDFQMPRRKMVAGCAFVKFAKWAQAEMAMEALDGQNRFPNSTRPLVVKFADAKPQQEQSNVGDKRRLPEEGMGKLAKRSIQRGMEVPMGMGMPMGIAGGLAQGSMGRMPEMDVGMGSGMGSMSAIANTMTMGQMGALVGRNVGMGKGVLDDVNPMGMGPLDMATGMGSSRDASMSSGSYLQEQYGMPGNGCRGVSSSLVGMKGRLGFSESSNVLNSSSLNGAQVGVGFMDRPNYRASVGATSLASMIPGISNDDGGQANGLSAGEAAEDLGNNGFTNLSAGDVMCMNAGMGALRMMGNANMGSQVAFMGGMGGMGMGMGAVKQDLGSMGMTNGQHARTAPSQAGRQAPVVNRNQSLGPGIDDVAAEQWKLFVGQISKEADEYDLWGVFSPIGAILELKILRKKGQSCGCGFVTYASQDLAEEAIVRLNGQCIPWDPDQRKLVVQYRAK</sequence>
<name>A0A8S1IUI9_9CHLO</name>
<evidence type="ECO:0000259" key="4">
    <source>
        <dbReference type="PROSITE" id="PS50102"/>
    </source>
</evidence>
<dbReference type="GO" id="GO:0003723">
    <property type="term" value="F:RNA binding"/>
    <property type="evidence" value="ECO:0007669"/>
    <property type="project" value="UniProtKB-UniRule"/>
</dbReference>
<dbReference type="Pfam" id="PF00076">
    <property type="entry name" value="RRM_1"/>
    <property type="match status" value="3"/>
</dbReference>
<proteinExistence type="predicted"/>
<keyword evidence="1" id="KW-0677">Repeat</keyword>
<evidence type="ECO:0000256" key="2">
    <source>
        <dbReference type="ARBA" id="ARBA00022884"/>
    </source>
</evidence>